<protein>
    <submittedName>
        <fullName evidence="1">Uncharacterized protein</fullName>
    </submittedName>
</protein>
<gene>
    <name evidence="1" type="ORF">B296_00052944</name>
</gene>
<accession>A0A426XWU6</accession>
<sequence length="86" mass="9710">MIGAARELDCFRAHIRFRELDKSEDKVEGETSVESLIPCSHEGRALVVKGVEEVENTEANSKYQDKFEGQRPKNLIRPVSTGFSSR</sequence>
<name>A0A426XWU6_ENSVE</name>
<evidence type="ECO:0000313" key="1">
    <source>
        <dbReference type="EMBL" id="RRT43993.1"/>
    </source>
</evidence>
<evidence type="ECO:0000313" key="2">
    <source>
        <dbReference type="Proteomes" id="UP000287651"/>
    </source>
</evidence>
<dbReference type="Proteomes" id="UP000287651">
    <property type="component" value="Unassembled WGS sequence"/>
</dbReference>
<reference evidence="1 2" key="1">
    <citation type="journal article" date="2014" name="Agronomy (Basel)">
        <title>A Draft Genome Sequence for Ensete ventricosum, the Drought-Tolerant Tree Against Hunger.</title>
        <authorList>
            <person name="Harrison J."/>
            <person name="Moore K.A."/>
            <person name="Paszkiewicz K."/>
            <person name="Jones T."/>
            <person name="Grant M."/>
            <person name="Ambacheew D."/>
            <person name="Muzemil S."/>
            <person name="Studholme D.J."/>
        </authorList>
    </citation>
    <scope>NUCLEOTIDE SEQUENCE [LARGE SCALE GENOMIC DNA]</scope>
</reference>
<proteinExistence type="predicted"/>
<dbReference type="AlphaFoldDB" id="A0A426XWU6"/>
<comment type="caution">
    <text evidence="1">The sequence shown here is derived from an EMBL/GenBank/DDBJ whole genome shotgun (WGS) entry which is preliminary data.</text>
</comment>
<dbReference type="EMBL" id="AMZH03016769">
    <property type="protein sequence ID" value="RRT43993.1"/>
    <property type="molecule type" value="Genomic_DNA"/>
</dbReference>
<organism evidence="1 2">
    <name type="scientific">Ensete ventricosum</name>
    <name type="common">Abyssinian banana</name>
    <name type="synonym">Musa ensete</name>
    <dbReference type="NCBI Taxonomy" id="4639"/>
    <lineage>
        <taxon>Eukaryota</taxon>
        <taxon>Viridiplantae</taxon>
        <taxon>Streptophyta</taxon>
        <taxon>Embryophyta</taxon>
        <taxon>Tracheophyta</taxon>
        <taxon>Spermatophyta</taxon>
        <taxon>Magnoliopsida</taxon>
        <taxon>Liliopsida</taxon>
        <taxon>Zingiberales</taxon>
        <taxon>Musaceae</taxon>
        <taxon>Ensete</taxon>
    </lineage>
</organism>